<dbReference type="PANTHER" id="PTHR46910">
    <property type="entry name" value="TRANSCRIPTION FACTOR PDR1"/>
    <property type="match status" value="1"/>
</dbReference>
<evidence type="ECO:0000256" key="2">
    <source>
        <dbReference type="SAM" id="MobiDB-lite"/>
    </source>
</evidence>
<evidence type="ECO:0000313" key="4">
    <source>
        <dbReference type="EMBL" id="RSH83715.1"/>
    </source>
</evidence>
<feature type="region of interest" description="Disordered" evidence="2">
    <location>
        <begin position="131"/>
        <end position="214"/>
    </location>
</feature>
<dbReference type="OrthoDB" id="39175at2759"/>
<dbReference type="GO" id="GO:0000981">
    <property type="term" value="F:DNA-binding transcription factor activity, RNA polymerase II-specific"/>
    <property type="evidence" value="ECO:0007669"/>
    <property type="project" value="InterPro"/>
</dbReference>
<dbReference type="CDD" id="cd00067">
    <property type="entry name" value="GAL4"/>
    <property type="match status" value="1"/>
</dbReference>
<dbReference type="InterPro" id="IPR050987">
    <property type="entry name" value="AtrR-like"/>
</dbReference>
<protein>
    <recommendedName>
        <fullName evidence="3">Zn(2)-C6 fungal-type domain-containing protein</fullName>
    </recommendedName>
</protein>
<evidence type="ECO:0000259" key="3">
    <source>
        <dbReference type="PROSITE" id="PS50048"/>
    </source>
</evidence>
<feature type="compositionally biased region" description="Low complexity" evidence="2">
    <location>
        <begin position="294"/>
        <end position="309"/>
    </location>
</feature>
<dbReference type="SUPFAM" id="SSF57701">
    <property type="entry name" value="Zn2/Cys6 DNA-binding domain"/>
    <property type="match status" value="1"/>
</dbReference>
<dbReference type="PROSITE" id="PS50048">
    <property type="entry name" value="ZN2_CY6_FUNGAL_2"/>
    <property type="match status" value="1"/>
</dbReference>
<organism evidence="4 5">
    <name type="scientific">Saitozyma podzolica</name>
    <dbReference type="NCBI Taxonomy" id="1890683"/>
    <lineage>
        <taxon>Eukaryota</taxon>
        <taxon>Fungi</taxon>
        <taxon>Dikarya</taxon>
        <taxon>Basidiomycota</taxon>
        <taxon>Agaricomycotina</taxon>
        <taxon>Tremellomycetes</taxon>
        <taxon>Tremellales</taxon>
        <taxon>Trimorphomycetaceae</taxon>
        <taxon>Saitozyma</taxon>
    </lineage>
</organism>
<feature type="region of interest" description="Disordered" evidence="2">
    <location>
        <begin position="287"/>
        <end position="309"/>
    </location>
</feature>
<name>A0A427XYC8_9TREE</name>
<accession>A0A427XYC8</accession>
<dbReference type="InterPro" id="IPR036864">
    <property type="entry name" value="Zn2-C6_fun-type_DNA-bd_sf"/>
</dbReference>
<dbReference type="AlphaFoldDB" id="A0A427XYC8"/>
<dbReference type="Pfam" id="PF00172">
    <property type="entry name" value="Zn_clus"/>
    <property type="match status" value="1"/>
</dbReference>
<dbReference type="InterPro" id="IPR001138">
    <property type="entry name" value="Zn2Cys6_DnaBD"/>
</dbReference>
<comment type="caution">
    <text evidence="4">The sequence shown here is derived from an EMBL/GenBank/DDBJ whole genome shotgun (WGS) entry which is preliminary data.</text>
</comment>
<dbReference type="GO" id="GO:0008270">
    <property type="term" value="F:zinc ion binding"/>
    <property type="evidence" value="ECO:0007669"/>
    <property type="project" value="InterPro"/>
</dbReference>
<dbReference type="PANTHER" id="PTHR46910:SF23">
    <property type="entry name" value="THIAMINE REPRESSIBLE GENES REGULATORY PROTEIN THI1"/>
    <property type="match status" value="1"/>
</dbReference>
<gene>
    <name evidence="4" type="ORF">EHS25_005619</name>
</gene>
<keyword evidence="1" id="KW-0539">Nucleus</keyword>
<dbReference type="Gene3D" id="4.10.240.10">
    <property type="entry name" value="Zn(2)-C6 fungal-type DNA-binding domain"/>
    <property type="match status" value="1"/>
</dbReference>
<feature type="domain" description="Zn(2)-C6 fungal-type" evidence="3">
    <location>
        <begin position="220"/>
        <end position="249"/>
    </location>
</feature>
<sequence length="344" mass="36472">MASLPGCTVKPPQLNHSHWSPASYMSRSNAMPHYAIPILATTPGTSPAYSRPLSRSISVSCPGYSTSSLGVIFPPTSSTINPYADEHLPMAVSSGMHPLSSVSSANGAQPIEVYGAKPLTPEFEVFNKTTQTVTSTRFGSPVTSFNGPRTLGASARSRDDGSLSGTGSGSSGYGRNRPGPPSSETLTVRTGSNKADTERSAHGNVSREVARRKPSRITNACKRCQIRKARCFGGNPCNRCIKRNLDCEFDPSPRRGHKPQPSDLTPAVGQRLRRELNPAIDVYTEGVFDPDVGNPSSASSSSSIPNPSNLSGFGTSSIVTIATSRATLDWSYPNIYPHSICTGP</sequence>
<evidence type="ECO:0000256" key="1">
    <source>
        <dbReference type="ARBA" id="ARBA00023242"/>
    </source>
</evidence>
<dbReference type="STRING" id="1890683.A0A427XYC8"/>
<feature type="compositionally biased region" description="Polar residues" evidence="2">
    <location>
        <begin position="184"/>
        <end position="194"/>
    </location>
</feature>
<evidence type="ECO:0000313" key="5">
    <source>
        <dbReference type="Proteomes" id="UP000279259"/>
    </source>
</evidence>
<dbReference type="SMART" id="SM00066">
    <property type="entry name" value="GAL4"/>
    <property type="match status" value="1"/>
</dbReference>
<proteinExistence type="predicted"/>
<keyword evidence="5" id="KW-1185">Reference proteome</keyword>
<reference evidence="4 5" key="1">
    <citation type="submission" date="2018-11" db="EMBL/GenBank/DDBJ databases">
        <title>Genome sequence of Saitozyma podzolica DSM 27192.</title>
        <authorList>
            <person name="Aliyu H."/>
            <person name="Gorte O."/>
            <person name="Ochsenreither K."/>
        </authorList>
    </citation>
    <scope>NUCLEOTIDE SEQUENCE [LARGE SCALE GENOMIC DNA]</scope>
    <source>
        <strain evidence="4 5">DSM 27192</strain>
    </source>
</reference>
<dbReference type="EMBL" id="RSCD01000024">
    <property type="protein sequence ID" value="RSH83715.1"/>
    <property type="molecule type" value="Genomic_DNA"/>
</dbReference>
<feature type="compositionally biased region" description="Polar residues" evidence="2">
    <location>
        <begin position="131"/>
        <end position="147"/>
    </location>
</feature>
<dbReference type="Proteomes" id="UP000279259">
    <property type="component" value="Unassembled WGS sequence"/>
</dbReference>